<gene>
    <name evidence="1" type="ORF">Fadolivirus_1_175</name>
</gene>
<dbReference type="InterPro" id="IPR008551">
    <property type="entry name" value="TANGO2"/>
</dbReference>
<dbReference type="PANTHER" id="PTHR17985:SF8">
    <property type="entry name" value="TRANSPORT AND GOLGI ORGANIZATION PROTEIN 2 HOMOLOG"/>
    <property type="match status" value="1"/>
</dbReference>
<dbReference type="EMBL" id="MT418680">
    <property type="protein sequence ID" value="QKF93633.1"/>
    <property type="molecule type" value="Genomic_DNA"/>
</dbReference>
<dbReference type="Pfam" id="PF05742">
    <property type="entry name" value="TANGO2"/>
    <property type="match status" value="2"/>
</dbReference>
<dbReference type="PANTHER" id="PTHR17985">
    <property type="entry name" value="SER/THR-RICH PROTEIN T10 IN DGCR REGION"/>
    <property type="match status" value="1"/>
</dbReference>
<dbReference type="GO" id="GO:0007030">
    <property type="term" value="P:Golgi organization"/>
    <property type="evidence" value="ECO:0007669"/>
    <property type="project" value="TreeGrafter"/>
</dbReference>
<organism evidence="1 2">
    <name type="scientific">Fadolivirus FV1/VV64</name>
    <dbReference type="NCBI Taxonomy" id="3070911"/>
    <lineage>
        <taxon>Viruses</taxon>
        <taxon>Varidnaviria</taxon>
        <taxon>Bamfordvirae</taxon>
        <taxon>Nucleocytoviricota</taxon>
        <taxon>Megaviricetes</taxon>
        <taxon>Imitervirales</taxon>
        <taxon>Mimiviridae</taxon>
        <taxon>Klosneuvirinae</taxon>
        <taxon>Fadolivirus</taxon>
        <taxon>Fadolivirus algeromassiliense</taxon>
    </lineage>
</organism>
<evidence type="ECO:0000313" key="1">
    <source>
        <dbReference type="EMBL" id="QKF93633.1"/>
    </source>
</evidence>
<sequence length="260" mass="30668">MCHVFFIIDPNDKYKFILISNRDELYNRETETLHLWDNKIIIGGKDCKCGGIQIGMNINGKISVLTNLVGIVTENMNESRGLLVKEYLNNEYDPIYYMNLIIKDKYKPYNLTCGNVKNDKVETYYSNTFNDEIMQINTNIIYGLGNMDIFDDNDNIEYIKKELEMCKIIKHKKTLSSMLFNILNDSHIFRSYKDKEYGTRTQCIVLIDNNNKVTFIERNLKLPSLIERSLHMSENMSFRMTKVINNDNEWIETYCKYTII</sequence>
<keyword evidence="2" id="KW-1185">Reference proteome</keyword>
<reference evidence="1 2" key="1">
    <citation type="submission" date="2020-04" db="EMBL/GenBank/DDBJ databases">
        <title>Advantages and limits of metagenomic assembly and binning of a giant virus.</title>
        <authorList>
            <person name="Schulz F."/>
            <person name="Andreani J."/>
            <person name="Francis R."/>
            <person name="Boudjemaa H."/>
            <person name="Bou Khalil J.Y."/>
            <person name="Lee J."/>
            <person name="La Scola B."/>
            <person name="Woyke T."/>
        </authorList>
    </citation>
    <scope>NUCLEOTIDE SEQUENCE [LARGE SCALE GENOMIC DNA]</scope>
    <source>
        <strain evidence="1 2">FV1/VV64</strain>
    </source>
</reference>
<proteinExistence type="predicted"/>
<name>A0A7D3UQA9_9VIRU</name>
<evidence type="ECO:0000313" key="2">
    <source>
        <dbReference type="Proteomes" id="UP001162001"/>
    </source>
</evidence>
<dbReference type="GO" id="GO:0009306">
    <property type="term" value="P:protein secretion"/>
    <property type="evidence" value="ECO:0007669"/>
    <property type="project" value="TreeGrafter"/>
</dbReference>
<dbReference type="Proteomes" id="UP001162001">
    <property type="component" value="Segment"/>
</dbReference>
<accession>A0A7D3UQA9</accession>
<protein>
    <submittedName>
        <fullName evidence="1">Transport and golgi organization protein 2</fullName>
    </submittedName>
</protein>